<accession>A0ABZ2TRM3</accession>
<name>A0ABZ2TRM3_9BACT</name>
<organism evidence="1 2">
    <name type="scientific">Metamycoplasma faucium</name>
    <dbReference type="NCBI Taxonomy" id="56142"/>
    <lineage>
        <taxon>Bacteria</taxon>
        <taxon>Bacillati</taxon>
        <taxon>Mycoplasmatota</taxon>
        <taxon>Mycoplasmoidales</taxon>
        <taxon>Metamycoplasmataceae</taxon>
        <taxon>Metamycoplasma</taxon>
    </lineage>
</organism>
<evidence type="ECO:0000313" key="2">
    <source>
        <dbReference type="Proteomes" id="UP001622612"/>
    </source>
</evidence>
<reference evidence="1" key="1">
    <citation type="submission" date="2021-11" db="EMBL/GenBank/DDBJ databases">
        <title>The first genome sequence of unculturable Mycoplasma faucium obtained by de novo assembly of metagenomic reads.</title>
        <authorList>
            <person name="Sabat A.J."/>
            <person name="Bathoorn E."/>
            <person name="Akkerboom V."/>
            <person name="Friedrich A.W."/>
        </authorList>
    </citation>
    <scope>NUCLEOTIDE SEQUENCE [LARGE SCALE GENOMIC DNA]</scope>
    <source>
        <strain evidence="1">UMCG-MFM1</strain>
    </source>
</reference>
<dbReference type="EMBL" id="CP088155">
    <property type="protein sequence ID" value="WYM97601.1"/>
    <property type="molecule type" value="Genomic_DNA"/>
</dbReference>
<keyword evidence="2" id="KW-1185">Reference proteome</keyword>
<dbReference type="Proteomes" id="UP001622612">
    <property type="component" value="Chromosome"/>
</dbReference>
<evidence type="ECO:0000313" key="1">
    <source>
        <dbReference type="EMBL" id="WYM97601.1"/>
    </source>
</evidence>
<gene>
    <name evidence="1" type="ORF">LQ356_01745</name>
</gene>
<protein>
    <submittedName>
        <fullName evidence="1">Uncharacterized protein</fullName>
    </submittedName>
</protein>
<sequence length="280" mass="33358">MTSYVKDKKDEILKLFVDICNENNYWYSLDDLSLLSLFSNKQINEKIDHHTVMMTYESYESLRAKYPNHVLDNAKHSEYHSLQIKFLENSENIFLEQPFININLIIPTTVNKINKFINLKNKIRSTFAFYKTYKQTNILTLRHKIKIIKSFTKFVKPLLYKTLVNDIYDENYEGFIITSPIITKNILKKWIPHTSFKLIDAKLNEINVKLFFEYENYLIEIYGKKYSEYDLQSSSNNYLNPVEIWDLNLINQKANKDSAQKENIENLNSSEDLEIKENKK</sequence>
<dbReference type="RefSeq" id="WP_405312149.1">
    <property type="nucleotide sequence ID" value="NZ_CP088155.1"/>
</dbReference>
<proteinExistence type="predicted"/>